<reference evidence="1 2" key="1">
    <citation type="submission" date="2021-06" db="EMBL/GenBank/DDBJ databases">
        <title>Caerostris darwini draft genome.</title>
        <authorList>
            <person name="Kono N."/>
            <person name="Arakawa K."/>
        </authorList>
    </citation>
    <scope>NUCLEOTIDE SEQUENCE [LARGE SCALE GENOMIC DNA]</scope>
</reference>
<evidence type="ECO:0000313" key="2">
    <source>
        <dbReference type="Proteomes" id="UP001054837"/>
    </source>
</evidence>
<comment type="caution">
    <text evidence="1">The sequence shown here is derived from an EMBL/GenBank/DDBJ whole genome shotgun (WGS) entry which is preliminary data.</text>
</comment>
<organism evidence="1 2">
    <name type="scientific">Caerostris darwini</name>
    <dbReference type="NCBI Taxonomy" id="1538125"/>
    <lineage>
        <taxon>Eukaryota</taxon>
        <taxon>Metazoa</taxon>
        <taxon>Ecdysozoa</taxon>
        <taxon>Arthropoda</taxon>
        <taxon>Chelicerata</taxon>
        <taxon>Arachnida</taxon>
        <taxon>Araneae</taxon>
        <taxon>Araneomorphae</taxon>
        <taxon>Entelegynae</taxon>
        <taxon>Araneoidea</taxon>
        <taxon>Araneidae</taxon>
        <taxon>Caerostris</taxon>
    </lineage>
</organism>
<keyword evidence="2" id="KW-1185">Reference proteome</keyword>
<dbReference type="AlphaFoldDB" id="A0AAV4TXL7"/>
<accession>A0AAV4TXL7</accession>
<proteinExistence type="predicted"/>
<name>A0AAV4TXL7_9ARAC</name>
<gene>
    <name evidence="1" type="ORF">CDAR_473351</name>
</gene>
<dbReference type="EMBL" id="BPLQ01010253">
    <property type="protein sequence ID" value="GIY49632.1"/>
    <property type="molecule type" value="Genomic_DNA"/>
</dbReference>
<dbReference type="Proteomes" id="UP001054837">
    <property type="component" value="Unassembled WGS sequence"/>
</dbReference>
<evidence type="ECO:0000313" key="1">
    <source>
        <dbReference type="EMBL" id="GIY49632.1"/>
    </source>
</evidence>
<protein>
    <submittedName>
        <fullName evidence="1">Uncharacterized protein</fullName>
    </submittedName>
</protein>
<sequence length="171" mass="20152">MLLKKESNTLQFVISLDWATTTNWTRSSNSQTMYVYFNFVKKNLCYFISFSQHEKHLSRQLVNDIYFISGKKTWRNSFFLRRRGTFFSIRIRPLGTPSDSGQNNLDFDETPAHSGTRMERNAHTFRSNNYPYTLPPSPPFTETANSSRQISSWQEKWRSSVSLFRFEGESN</sequence>